<evidence type="ECO:0000313" key="2">
    <source>
        <dbReference type="Proteomes" id="UP000198778"/>
    </source>
</evidence>
<dbReference type="RefSeq" id="WP_090843156.1">
    <property type="nucleotide sequence ID" value="NZ_FNIL01000007.1"/>
</dbReference>
<gene>
    <name evidence="1" type="ORF">SAMN04488053_107103</name>
</gene>
<dbReference type="EMBL" id="FNIL01000007">
    <property type="protein sequence ID" value="SDO12141.1"/>
    <property type="molecule type" value="Genomic_DNA"/>
</dbReference>
<dbReference type="OrthoDB" id="2950065at2"/>
<proteinExistence type="predicted"/>
<name>A0A1H0GZN1_9BACI</name>
<dbReference type="PROSITE" id="PS51257">
    <property type="entry name" value="PROKAR_LIPOPROTEIN"/>
    <property type="match status" value="1"/>
</dbReference>
<organism evidence="1 2">
    <name type="scientific">Alkalicoccus daliensis</name>
    <dbReference type="NCBI Taxonomy" id="745820"/>
    <lineage>
        <taxon>Bacteria</taxon>
        <taxon>Bacillati</taxon>
        <taxon>Bacillota</taxon>
        <taxon>Bacilli</taxon>
        <taxon>Bacillales</taxon>
        <taxon>Bacillaceae</taxon>
        <taxon>Alkalicoccus</taxon>
    </lineage>
</organism>
<sequence length="277" mass="31824">MDKRITTLSIFCIAALLTSGCIDENSEEDETGFAGRYAGYLNDELVIFVEDNLGGKRVVPTAQAEFNREDYSVEGYRVSVTEETSFIYAETEEETSMASSNLRALFGYPLEVEIGEDFSAEVQENQADYFQTNPEILPLYEAEEIRLLPLEMEDFTHFVSTFYLSANGMTSEDEGYLVILTNGSNEITEEFQRNQEIYDDALDKYRSEDVHISTGNNESFTWRLGEESLSLQEIMEEFNLPEEYMENAVYLVFSTEEFLTVEEEWQGVINYFEENIS</sequence>
<protein>
    <submittedName>
        <fullName evidence="1">Uncharacterized protein</fullName>
    </submittedName>
</protein>
<keyword evidence="2" id="KW-1185">Reference proteome</keyword>
<dbReference type="Proteomes" id="UP000198778">
    <property type="component" value="Unassembled WGS sequence"/>
</dbReference>
<reference evidence="2" key="1">
    <citation type="submission" date="2016-10" db="EMBL/GenBank/DDBJ databases">
        <authorList>
            <person name="Varghese N."/>
            <person name="Submissions S."/>
        </authorList>
    </citation>
    <scope>NUCLEOTIDE SEQUENCE [LARGE SCALE GENOMIC DNA]</scope>
    <source>
        <strain evidence="2">CGMCC 1.10369</strain>
    </source>
</reference>
<accession>A0A1H0GZN1</accession>
<evidence type="ECO:0000313" key="1">
    <source>
        <dbReference type="EMBL" id="SDO12141.1"/>
    </source>
</evidence>
<dbReference type="AlphaFoldDB" id="A0A1H0GZN1"/>